<feature type="chain" id="PRO_5004178922" evidence="4">
    <location>
        <begin position="19"/>
        <end position="242"/>
    </location>
</feature>
<evidence type="ECO:0000256" key="1">
    <source>
        <dbReference type="ARBA" id="ARBA00009175"/>
    </source>
</evidence>
<dbReference type="GO" id="GO:0015689">
    <property type="term" value="P:molybdate ion transport"/>
    <property type="evidence" value="ECO:0007669"/>
    <property type="project" value="InterPro"/>
</dbReference>
<dbReference type="AlphaFoldDB" id="Q0VQ46"/>
<dbReference type="HOGENOM" id="CLU_065520_1_0_6"/>
<name>Q0VQ46_ALCBS</name>
<dbReference type="STRING" id="393595.ABO_1254"/>
<keyword evidence="3 4" id="KW-0732">Signal</keyword>
<dbReference type="InterPro" id="IPR044084">
    <property type="entry name" value="AvModA-like_subst-bd"/>
</dbReference>
<dbReference type="GO" id="GO:0046872">
    <property type="term" value="F:metal ion binding"/>
    <property type="evidence" value="ECO:0007669"/>
    <property type="project" value="UniProtKB-KW"/>
</dbReference>
<evidence type="ECO:0000256" key="3">
    <source>
        <dbReference type="ARBA" id="ARBA00022729"/>
    </source>
</evidence>
<dbReference type="Pfam" id="PF13531">
    <property type="entry name" value="SBP_bac_11"/>
    <property type="match status" value="1"/>
</dbReference>
<organism evidence="5 6">
    <name type="scientific">Alcanivorax borkumensis (strain ATCC 700651 / DSM 11573 / NCIMB 13689 / SK2)</name>
    <dbReference type="NCBI Taxonomy" id="393595"/>
    <lineage>
        <taxon>Bacteria</taxon>
        <taxon>Pseudomonadati</taxon>
        <taxon>Pseudomonadota</taxon>
        <taxon>Gammaproteobacteria</taxon>
        <taxon>Oceanospirillales</taxon>
        <taxon>Alcanivoracaceae</taxon>
        <taxon>Alcanivorax</taxon>
    </lineage>
</organism>
<reference evidence="5 6" key="1">
    <citation type="journal article" date="2006" name="Nat. Biotechnol.">
        <title>Genome sequence of the ubiquitous hydrocarbon-degrading marine bacterium Alcanivorax borkumensis.</title>
        <authorList>
            <person name="Schneiker S."/>
            <person name="Martins dos Santos V.A.P."/>
            <person name="Bartels D."/>
            <person name="Bekel T."/>
            <person name="Brecht M."/>
            <person name="Buhrmester J."/>
            <person name="Chernikova T.N."/>
            <person name="Denaro R."/>
            <person name="Ferrer M."/>
            <person name="Gertler C."/>
            <person name="Goesmann A."/>
            <person name="Golyshina O.V."/>
            <person name="Kaminski F."/>
            <person name="Khachane A.N."/>
            <person name="Lang S."/>
            <person name="Linke B."/>
            <person name="McHardy A.C."/>
            <person name="Meyer F."/>
            <person name="Nechitaylo T."/>
            <person name="Puehler A."/>
            <person name="Regenhardt D."/>
            <person name="Rupp O."/>
            <person name="Sabirova J.S."/>
            <person name="Selbitschka W."/>
            <person name="Yakimov M.M."/>
            <person name="Timmis K.N."/>
            <person name="Vorhoelter F.-J."/>
            <person name="Weidner S."/>
            <person name="Kaiser O."/>
            <person name="Golyshin P.N."/>
        </authorList>
    </citation>
    <scope>NUCLEOTIDE SEQUENCE [LARGE SCALE GENOMIC DNA]</scope>
    <source>
        <strain evidence="6">ATCC 700651 / DSM 11573 / NCIMB 13689 / SK2</strain>
    </source>
</reference>
<dbReference type="KEGG" id="abo:ABO_1254"/>
<dbReference type="OrthoDB" id="9785015at2"/>
<proteinExistence type="inferred from homology"/>
<dbReference type="GO" id="GO:0030973">
    <property type="term" value="F:molybdate ion binding"/>
    <property type="evidence" value="ECO:0007669"/>
    <property type="project" value="InterPro"/>
</dbReference>
<dbReference type="CDD" id="cd13539">
    <property type="entry name" value="PBP2_AvModA"/>
    <property type="match status" value="1"/>
</dbReference>
<dbReference type="PANTHER" id="PTHR30632:SF14">
    <property type="entry name" value="TUNGSTATE_MOLYBDATE_CHROMATE-BINDING PROTEIN MODA"/>
    <property type="match status" value="1"/>
</dbReference>
<feature type="signal peptide" evidence="4">
    <location>
        <begin position="1"/>
        <end position="18"/>
    </location>
</feature>
<accession>Q0VQ46</accession>
<dbReference type="eggNOG" id="COG0725">
    <property type="taxonomic scope" value="Bacteria"/>
</dbReference>
<dbReference type="Gene3D" id="3.40.190.10">
    <property type="entry name" value="Periplasmic binding protein-like II"/>
    <property type="match status" value="2"/>
</dbReference>
<dbReference type="EMBL" id="AM286690">
    <property type="protein sequence ID" value="CAL16702.1"/>
    <property type="molecule type" value="Genomic_DNA"/>
</dbReference>
<evidence type="ECO:0000313" key="6">
    <source>
        <dbReference type="Proteomes" id="UP000008871"/>
    </source>
</evidence>
<comment type="similarity">
    <text evidence="1">Belongs to the bacterial solute-binding protein ModA family.</text>
</comment>
<evidence type="ECO:0000256" key="4">
    <source>
        <dbReference type="SAM" id="SignalP"/>
    </source>
</evidence>
<evidence type="ECO:0000313" key="5">
    <source>
        <dbReference type="EMBL" id="CAL16702.1"/>
    </source>
</evidence>
<evidence type="ECO:0000256" key="2">
    <source>
        <dbReference type="ARBA" id="ARBA00022723"/>
    </source>
</evidence>
<keyword evidence="6" id="KW-1185">Reference proteome</keyword>
<dbReference type="PANTHER" id="PTHR30632">
    <property type="entry name" value="MOLYBDATE-BINDING PERIPLASMIC PROTEIN"/>
    <property type="match status" value="1"/>
</dbReference>
<dbReference type="InterPro" id="IPR050682">
    <property type="entry name" value="ModA/WtpA"/>
</dbReference>
<dbReference type="NCBIfam" id="TIGR01256">
    <property type="entry name" value="modA"/>
    <property type="match status" value="1"/>
</dbReference>
<keyword evidence="2" id="KW-0479">Metal-binding</keyword>
<protein>
    <submittedName>
        <fullName evidence="5">Molybdate ABC transporter periplasmic binding protein</fullName>
    </submittedName>
</protein>
<gene>
    <name evidence="5" type="primary">modA</name>
    <name evidence="5" type="ordered locus">ABO_1254</name>
</gene>
<sequence length="242" mass="26056">MRILVVVLMSVLSVPVAAGTVQVAVATNFAHTLKRLIPLYALRHPDDRIGVTVASTGKLAAQIRQGAPYDILLAADQRRPEELAADGFLDSASIRTYALGTLVLWTPTRGVSLAPENLRQGHVQPLALANARTAPYGVAAESALLHVKLPQGVKRVTAENVGQSYHFAHSGAAAAAFVAWSQVQQQGGSQWRVPAHWYAPIVQQGGLLGKNDTAQRFYDFLFSPQARALIEQTGYQVPDDAF</sequence>
<dbReference type="Proteomes" id="UP000008871">
    <property type="component" value="Chromosome"/>
</dbReference>
<dbReference type="SUPFAM" id="SSF53850">
    <property type="entry name" value="Periplasmic binding protein-like II"/>
    <property type="match status" value="1"/>
</dbReference>
<dbReference type="RefSeq" id="WP_011588537.1">
    <property type="nucleotide sequence ID" value="NC_008260.1"/>
</dbReference>
<dbReference type="InterPro" id="IPR005950">
    <property type="entry name" value="ModA"/>
</dbReference>